<keyword evidence="3" id="KW-1185">Reference proteome</keyword>
<feature type="region of interest" description="Disordered" evidence="1">
    <location>
        <begin position="1"/>
        <end position="43"/>
    </location>
</feature>
<reference evidence="2 3" key="1">
    <citation type="submission" date="2016-11" db="EMBL/GenBank/DDBJ databases">
        <authorList>
            <person name="Jaros S."/>
            <person name="Januszkiewicz K."/>
            <person name="Wedrychowicz H."/>
        </authorList>
    </citation>
    <scope>NUCLEOTIDE SEQUENCE [LARGE SCALE GENOMIC DNA]</scope>
    <source>
        <strain evidence="2 3">CGMCC 4.2025</strain>
    </source>
</reference>
<evidence type="ECO:0000256" key="1">
    <source>
        <dbReference type="SAM" id="MobiDB-lite"/>
    </source>
</evidence>
<organism evidence="2 3">
    <name type="scientific">Actinacidiphila paucisporea</name>
    <dbReference type="NCBI Taxonomy" id="310782"/>
    <lineage>
        <taxon>Bacteria</taxon>
        <taxon>Bacillati</taxon>
        <taxon>Actinomycetota</taxon>
        <taxon>Actinomycetes</taxon>
        <taxon>Kitasatosporales</taxon>
        <taxon>Streptomycetaceae</taxon>
        <taxon>Actinacidiphila</taxon>
    </lineage>
</organism>
<dbReference type="Proteomes" id="UP000184111">
    <property type="component" value="Unassembled WGS sequence"/>
</dbReference>
<dbReference type="AlphaFoldDB" id="A0A1M6WCF1"/>
<accession>A0A1M6WCF1</accession>
<sequence>MTPIGTHAPPPPPGPAAAAAVTPHGRPRTAPDEVGAAGAGGRR</sequence>
<evidence type="ECO:0000313" key="2">
    <source>
        <dbReference type="EMBL" id="SHK91256.1"/>
    </source>
</evidence>
<name>A0A1M6WCF1_9ACTN</name>
<protein>
    <submittedName>
        <fullName evidence="2">Uncharacterized protein</fullName>
    </submittedName>
</protein>
<evidence type="ECO:0000313" key="3">
    <source>
        <dbReference type="Proteomes" id="UP000184111"/>
    </source>
</evidence>
<gene>
    <name evidence="2" type="ORF">SAMN05216499_10257</name>
</gene>
<proteinExistence type="predicted"/>
<dbReference type="EMBL" id="FRBI01000002">
    <property type="protein sequence ID" value="SHK91256.1"/>
    <property type="molecule type" value="Genomic_DNA"/>
</dbReference>